<name>A0ABV1LN29_9BURK</name>
<dbReference type="Pfam" id="PF08240">
    <property type="entry name" value="ADH_N"/>
    <property type="match status" value="1"/>
</dbReference>
<dbReference type="CDD" id="cd05289">
    <property type="entry name" value="MDR_like_2"/>
    <property type="match status" value="1"/>
</dbReference>
<dbReference type="Gene3D" id="3.90.180.10">
    <property type="entry name" value="Medium-chain alcohol dehydrogenases, catalytic domain"/>
    <property type="match status" value="1"/>
</dbReference>
<dbReference type="EMBL" id="JAOALG010000001">
    <property type="protein sequence ID" value="MEQ5840692.1"/>
    <property type="molecule type" value="Genomic_DNA"/>
</dbReference>
<comment type="caution">
    <text evidence="2">The sequence shown here is derived from an EMBL/GenBank/DDBJ whole genome shotgun (WGS) entry which is preliminary data.</text>
</comment>
<dbReference type="InterPro" id="IPR050700">
    <property type="entry name" value="YIM1/Zinc_Alcohol_DH_Fams"/>
</dbReference>
<dbReference type="SUPFAM" id="SSF50129">
    <property type="entry name" value="GroES-like"/>
    <property type="match status" value="1"/>
</dbReference>
<dbReference type="InterPro" id="IPR036291">
    <property type="entry name" value="NAD(P)-bd_dom_sf"/>
</dbReference>
<feature type="domain" description="Enoyl reductase (ER)" evidence="1">
    <location>
        <begin position="1"/>
        <end position="284"/>
    </location>
</feature>
<organism evidence="2 3">
    <name type="scientific">Paraburkholderia acidicola</name>
    <dbReference type="NCBI Taxonomy" id="1912599"/>
    <lineage>
        <taxon>Bacteria</taxon>
        <taxon>Pseudomonadati</taxon>
        <taxon>Pseudomonadota</taxon>
        <taxon>Betaproteobacteria</taxon>
        <taxon>Burkholderiales</taxon>
        <taxon>Burkholderiaceae</taxon>
        <taxon>Paraburkholderia</taxon>
    </lineage>
</organism>
<evidence type="ECO:0000259" key="1">
    <source>
        <dbReference type="SMART" id="SM00829"/>
    </source>
</evidence>
<gene>
    <name evidence="2" type="ORF">N0A02_14800</name>
</gene>
<dbReference type="InterPro" id="IPR011032">
    <property type="entry name" value="GroES-like_sf"/>
</dbReference>
<dbReference type="InterPro" id="IPR013154">
    <property type="entry name" value="ADH-like_N"/>
</dbReference>
<sequence>MAEPVAGAGEVVVRVRAAGINGFDWKVRDGLLHGAFPLTFPVTLGSELAGEVIALGVGVTDFAIGDRVMGPMSGLGAYADRVAVAAANLTPTPANLDDVHAAAIPVTALTAWQALFDAGGLTAGQTVLIHGAAGGVGGFAVQFAQRAGAHVVVTARSTHADYLRSLGAHDVIDYRTTAFHEQVAEVDLVLDLVGGAALADSWQVLRAGGRIVSTAAPEILTQIPIGKNGAWFQMRPDQAQLADIVAMVARGDVKVDIAKVAEVADAANAIEQNKIGYGRGKGVIRFA</sequence>
<proteinExistence type="predicted"/>
<dbReference type="SMART" id="SM00829">
    <property type="entry name" value="PKS_ER"/>
    <property type="match status" value="1"/>
</dbReference>
<dbReference type="SUPFAM" id="SSF51735">
    <property type="entry name" value="NAD(P)-binding Rossmann-fold domains"/>
    <property type="match status" value="1"/>
</dbReference>
<dbReference type="PANTHER" id="PTHR11695:SF294">
    <property type="entry name" value="RETICULON-4-INTERACTING PROTEIN 1, MITOCHONDRIAL"/>
    <property type="match status" value="1"/>
</dbReference>
<accession>A0ABV1LN29</accession>
<reference evidence="2 3" key="1">
    <citation type="journal article" date="2024" name="Chem. Sci.">
        <title>Discovery of a lagriamide polyketide by integrated genome mining, isotopic labeling, and untargeted metabolomics.</title>
        <authorList>
            <person name="Fergusson C.H."/>
            <person name="Saulog J."/>
            <person name="Paulo B.S."/>
            <person name="Wilson D.M."/>
            <person name="Liu D.Y."/>
            <person name="Morehouse N.J."/>
            <person name="Waterworth S."/>
            <person name="Barkei J."/>
            <person name="Gray C.A."/>
            <person name="Kwan J.C."/>
            <person name="Eustaquio A.S."/>
            <person name="Linington R.G."/>
        </authorList>
    </citation>
    <scope>NUCLEOTIDE SEQUENCE [LARGE SCALE GENOMIC DNA]</scope>
    <source>
        <strain evidence="2 3">RL17-338-BIF-B</strain>
    </source>
</reference>
<dbReference type="InterPro" id="IPR020843">
    <property type="entry name" value="ER"/>
</dbReference>
<evidence type="ECO:0000313" key="3">
    <source>
        <dbReference type="Proteomes" id="UP001469089"/>
    </source>
</evidence>
<dbReference type="Gene3D" id="3.40.50.720">
    <property type="entry name" value="NAD(P)-binding Rossmann-like Domain"/>
    <property type="match status" value="1"/>
</dbReference>
<protein>
    <submittedName>
        <fullName evidence="2">NADP-dependent oxidoreductase</fullName>
    </submittedName>
</protein>
<dbReference type="Pfam" id="PF13602">
    <property type="entry name" value="ADH_zinc_N_2"/>
    <property type="match status" value="1"/>
</dbReference>
<evidence type="ECO:0000313" key="2">
    <source>
        <dbReference type="EMBL" id="MEQ5840692.1"/>
    </source>
</evidence>
<dbReference type="PANTHER" id="PTHR11695">
    <property type="entry name" value="ALCOHOL DEHYDROGENASE RELATED"/>
    <property type="match status" value="1"/>
</dbReference>
<dbReference type="Proteomes" id="UP001469089">
    <property type="component" value="Unassembled WGS sequence"/>
</dbReference>
<keyword evidence="3" id="KW-1185">Reference proteome</keyword>